<evidence type="ECO:0000256" key="6">
    <source>
        <dbReference type="PROSITE-ProRule" id="PRU01024"/>
    </source>
</evidence>
<dbReference type="Pfam" id="PF05958">
    <property type="entry name" value="tRNA_U5-meth_tr"/>
    <property type="match status" value="1"/>
</dbReference>
<keyword evidence="2 6" id="KW-0489">Methyltransferase</keyword>
<evidence type="ECO:0000313" key="8">
    <source>
        <dbReference type="EMBL" id="RDV28087.1"/>
    </source>
</evidence>
<dbReference type="EMBL" id="QRHA01000002">
    <property type="protein sequence ID" value="RDV28087.1"/>
    <property type="molecule type" value="Genomic_DNA"/>
</dbReference>
<reference evidence="9" key="1">
    <citation type="submission" date="2018-08" db="EMBL/GenBank/DDBJ databases">
        <authorList>
            <person name="Zhang J."/>
            <person name="Du Z.-J."/>
        </authorList>
    </citation>
    <scope>NUCLEOTIDE SEQUENCE [LARGE SCALE GENOMIC DNA]</scope>
    <source>
        <strain evidence="9">KCTC 52655</strain>
    </source>
</reference>
<evidence type="ECO:0000313" key="9">
    <source>
        <dbReference type="Proteomes" id="UP000256561"/>
    </source>
</evidence>
<dbReference type="RefSeq" id="WP_115592045.1">
    <property type="nucleotide sequence ID" value="NZ_QRHA01000002.1"/>
</dbReference>
<dbReference type="PANTHER" id="PTHR11061:SF49">
    <property type="entry name" value="23S RRNA (URACIL(1939)-C(5))-METHYLTRANSFERASE RLMD"/>
    <property type="match status" value="1"/>
</dbReference>
<proteinExistence type="inferred from homology"/>
<dbReference type="PANTHER" id="PTHR11061">
    <property type="entry name" value="RNA M5U METHYLTRANSFERASE"/>
    <property type="match status" value="1"/>
</dbReference>
<dbReference type="GO" id="GO:0070041">
    <property type="term" value="F:rRNA (uridine-C5-)-methyltransferase activity"/>
    <property type="evidence" value="ECO:0007669"/>
    <property type="project" value="TreeGrafter"/>
</dbReference>
<dbReference type="InterPro" id="IPR010280">
    <property type="entry name" value="U5_MeTrfase_fam"/>
</dbReference>
<feature type="active site" description="Nucleophile" evidence="6">
    <location>
        <position position="381"/>
    </location>
</feature>
<dbReference type="GO" id="GO:0070475">
    <property type="term" value="P:rRNA base methylation"/>
    <property type="evidence" value="ECO:0007669"/>
    <property type="project" value="TreeGrafter"/>
</dbReference>
<dbReference type="SUPFAM" id="SSF50249">
    <property type="entry name" value="Nucleic acid-binding proteins"/>
    <property type="match status" value="1"/>
</dbReference>
<dbReference type="Gene3D" id="3.40.50.150">
    <property type="entry name" value="Vaccinia Virus protein VP39"/>
    <property type="match status" value="1"/>
</dbReference>
<organism evidence="8 9">
    <name type="scientific">Alteromonas aestuariivivens</name>
    <dbReference type="NCBI Taxonomy" id="1938339"/>
    <lineage>
        <taxon>Bacteria</taxon>
        <taxon>Pseudomonadati</taxon>
        <taxon>Pseudomonadota</taxon>
        <taxon>Gammaproteobacteria</taxon>
        <taxon>Alteromonadales</taxon>
        <taxon>Alteromonadaceae</taxon>
        <taxon>Alteromonas/Salinimonas group</taxon>
        <taxon>Alteromonas</taxon>
    </lineage>
</organism>
<dbReference type="PROSITE" id="PS51687">
    <property type="entry name" value="SAM_MT_RNA_M5U"/>
    <property type="match status" value="1"/>
</dbReference>
<feature type="binding site" evidence="6">
    <location>
        <position position="355"/>
    </location>
    <ligand>
        <name>S-adenosyl-L-methionine</name>
        <dbReference type="ChEBI" id="CHEBI:59789"/>
    </ligand>
</feature>
<dbReference type="GO" id="GO:0051539">
    <property type="term" value="F:4 iron, 4 sulfur cluster binding"/>
    <property type="evidence" value="ECO:0007669"/>
    <property type="project" value="UniProtKB-KW"/>
</dbReference>
<evidence type="ECO:0000256" key="3">
    <source>
        <dbReference type="ARBA" id="ARBA00022679"/>
    </source>
</evidence>
<evidence type="ECO:0000256" key="4">
    <source>
        <dbReference type="ARBA" id="ARBA00022691"/>
    </source>
</evidence>
<feature type="binding site" evidence="6">
    <location>
        <position position="286"/>
    </location>
    <ligand>
        <name>S-adenosyl-L-methionine</name>
        <dbReference type="ChEBI" id="CHEBI:59789"/>
    </ligand>
</feature>
<protein>
    <submittedName>
        <fullName evidence="8">23S rRNA (Uracil(1939)-C(5))-methyltransferase RlmD</fullName>
        <ecNumber evidence="8">2.1.1.190</ecNumber>
    </submittedName>
</protein>
<keyword evidence="1" id="KW-0479">Metal-binding</keyword>
<keyword evidence="3 6" id="KW-0808">Transferase</keyword>
<keyword evidence="1" id="KW-0004">4Fe-4S</keyword>
<comment type="similarity">
    <text evidence="6">Belongs to the class I-like SAM-binding methyltransferase superfamily. RNA M5U methyltransferase family.</text>
</comment>
<keyword evidence="5" id="KW-0411">Iron-sulfur</keyword>
<dbReference type="SUPFAM" id="SSF53335">
    <property type="entry name" value="S-adenosyl-L-methionine-dependent methyltransferases"/>
    <property type="match status" value="1"/>
</dbReference>
<dbReference type="InterPro" id="IPR030390">
    <property type="entry name" value="MeTrfase_TrmA_AS"/>
</dbReference>
<name>A0A3D8MDZ5_9ALTE</name>
<accession>A0A3D8MDZ5</accession>
<evidence type="ECO:0000256" key="7">
    <source>
        <dbReference type="PROSITE-ProRule" id="PRU10015"/>
    </source>
</evidence>
<feature type="binding site" evidence="6">
    <location>
        <position position="307"/>
    </location>
    <ligand>
        <name>S-adenosyl-L-methionine</name>
        <dbReference type="ChEBI" id="CHEBI:59789"/>
    </ligand>
</feature>
<dbReference type="CDD" id="cd02440">
    <property type="entry name" value="AdoMet_MTases"/>
    <property type="match status" value="1"/>
</dbReference>
<dbReference type="Proteomes" id="UP000256561">
    <property type="component" value="Unassembled WGS sequence"/>
</dbReference>
<evidence type="ECO:0000256" key="1">
    <source>
        <dbReference type="ARBA" id="ARBA00022485"/>
    </source>
</evidence>
<dbReference type="NCBIfam" id="TIGR00479">
    <property type="entry name" value="rumA"/>
    <property type="match status" value="1"/>
</dbReference>
<dbReference type="InterPro" id="IPR012340">
    <property type="entry name" value="NA-bd_OB-fold"/>
</dbReference>
<dbReference type="EC" id="2.1.1.190" evidence="8"/>
<dbReference type="AlphaFoldDB" id="A0A3D8MDZ5"/>
<feature type="active site" evidence="7">
    <location>
        <position position="381"/>
    </location>
</feature>
<dbReference type="InterPro" id="IPR029063">
    <property type="entry name" value="SAM-dependent_MTases_sf"/>
</dbReference>
<comment type="caution">
    <text evidence="8">The sequence shown here is derived from an EMBL/GenBank/DDBJ whole genome shotgun (WGS) entry which is preliminary data.</text>
</comment>
<evidence type="ECO:0000256" key="2">
    <source>
        <dbReference type="ARBA" id="ARBA00022603"/>
    </source>
</evidence>
<keyword evidence="1" id="KW-0408">Iron</keyword>
<dbReference type="Gene3D" id="2.40.50.140">
    <property type="entry name" value="Nucleic acid-binding proteins"/>
    <property type="match status" value="1"/>
</dbReference>
<feature type="binding site" evidence="6">
    <location>
        <position position="257"/>
    </location>
    <ligand>
        <name>S-adenosyl-L-methionine</name>
        <dbReference type="ChEBI" id="CHEBI:59789"/>
    </ligand>
</feature>
<evidence type="ECO:0000256" key="5">
    <source>
        <dbReference type="ARBA" id="ARBA00023014"/>
    </source>
</evidence>
<sequence>MSIEVERWDPWGQGVCASHQPVMFVEGALPSEQCEVVVESTRKQHSQARVSRVVRASKLRVEPFCPVAGKCGGCQLQHIKASDALLLRQRALTDYWCKAFKRQDIPWQAPLTGPTPAYRRVSRLAVDARNPRQFKLGFRKAQSKDVVSIHTCPILEPRLSRLIEPLQRCLAQLESRRHIGHIGLMAGDDTEQVCVKVTRPVGVQFTQALTSFALEQKVNMLVELPDGSYQRLHQNKAVTCSTVDGLSIQPEPNDFIQVNATVNSKMVEQAMQWLEPGPKDVIADWFSGLGNFSLSLAKHGAKVQAVEGVAEMVQRAKSNALRQGITTVDWLHLDLGDEQAIHQALQLPFNKVLLDPSREGAYAVCRALAEQNFEKIVYVSCNPSTFTRDAQVLLESGYRLEKVGIIEMFPYTKHLEVMALFTGKAK</sequence>
<gene>
    <name evidence="8" type="ORF">DXV75_03740</name>
</gene>
<dbReference type="PROSITE" id="PS01230">
    <property type="entry name" value="TRMA_1"/>
    <property type="match status" value="1"/>
</dbReference>
<keyword evidence="9" id="KW-1185">Reference proteome</keyword>
<keyword evidence="4 6" id="KW-0949">S-adenosyl-L-methionine</keyword>
<dbReference type="OrthoDB" id="9804590at2"/>
<dbReference type="Gene3D" id="2.40.50.1070">
    <property type="match status" value="1"/>
</dbReference>